<evidence type="ECO:0000313" key="2">
    <source>
        <dbReference type="WBParaSite" id="JU765_v2.g9016.t1"/>
    </source>
</evidence>
<accession>A0AC34RQF2</accession>
<evidence type="ECO:0000313" key="1">
    <source>
        <dbReference type="Proteomes" id="UP000887576"/>
    </source>
</evidence>
<protein>
    <submittedName>
        <fullName evidence="2">Proteasome subunit alpha type</fullName>
    </submittedName>
</protein>
<sequence length="233" mass="25143">MWHYAPINEFAPDGHLKQVDYASKAAELGNSVVGIVGKSCIVIASMKKEDNPLLVSNSASSIFQIDDGIIAAFSGLPGDAGPLANGARLKVSKAKFEYGETPSLKTVSQFLIEKMQHATMMSNTRPFGVSIMLGGVVDRRELMKITADGTCSGCKAGAIGKRAVEITTYLEENFNEELLTNENLVIQLAIKSLRQIAVFSGKDVEVAVLTGQGRYANYRTLTQPEKQTIIEAL</sequence>
<name>A0AC34RQF2_9BILA</name>
<proteinExistence type="predicted"/>
<dbReference type="WBParaSite" id="JU765_v2.g9016.t1">
    <property type="protein sequence ID" value="JU765_v2.g9016.t1"/>
    <property type="gene ID" value="JU765_v2.g9016"/>
</dbReference>
<dbReference type="Proteomes" id="UP000887576">
    <property type="component" value="Unplaced"/>
</dbReference>
<organism evidence="1 2">
    <name type="scientific">Panagrolaimus sp. JU765</name>
    <dbReference type="NCBI Taxonomy" id="591449"/>
    <lineage>
        <taxon>Eukaryota</taxon>
        <taxon>Metazoa</taxon>
        <taxon>Ecdysozoa</taxon>
        <taxon>Nematoda</taxon>
        <taxon>Chromadorea</taxon>
        <taxon>Rhabditida</taxon>
        <taxon>Tylenchina</taxon>
        <taxon>Panagrolaimomorpha</taxon>
        <taxon>Panagrolaimoidea</taxon>
        <taxon>Panagrolaimidae</taxon>
        <taxon>Panagrolaimus</taxon>
    </lineage>
</organism>
<reference evidence="2" key="1">
    <citation type="submission" date="2022-11" db="UniProtKB">
        <authorList>
            <consortium name="WormBaseParasite"/>
        </authorList>
    </citation>
    <scope>IDENTIFICATION</scope>
</reference>